<keyword evidence="1" id="KW-0540">Nuclease</keyword>
<reference evidence="2 3" key="1">
    <citation type="journal article" date="2020" name="mSystems">
        <title>Defining Genomic and Predicted Metabolic Features of the Acetobacterium Genus.</title>
        <authorList>
            <person name="Ross D.E."/>
            <person name="Marshall C.W."/>
            <person name="Gulliver D."/>
            <person name="May H.D."/>
            <person name="Norman R.S."/>
        </authorList>
    </citation>
    <scope>NUCLEOTIDE SEQUENCE [LARGE SCALE GENOMIC DNA]</scope>
    <source>
        <strain evidence="2 3">DSM 8238</strain>
    </source>
</reference>
<sequence>MTLEERLIILGTGNASVTKCYNTCFAIQQADEFFLVDTGGGNGILTQLEKAEIPLGQIHEIFISHEHTDHLLGLVWLIRMISAGMKNGNYEGKLHIYCHAKLKKTILTIVKLTIHEKFLKLIGKRILFHIVEDGTIREILGWEVTFFDILSTKAKQFGFTLRLKSGKKLTFLGDEPYRDNEYAHAFQADWLLHEAFCLYRDREQFLPYEKDHTTVKDACEIAEKLAAVNLILYHTEDKNLNDRQALYYAEGKPCFSGNLLIPDDLDVIDL</sequence>
<dbReference type="Pfam" id="PF23023">
    <property type="entry name" value="Anti-Pycsar_Apyc1"/>
    <property type="match status" value="1"/>
</dbReference>
<organism evidence="2 3">
    <name type="scientific">Acetobacterium fimetarium</name>
    <dbReference type="NCBI Taxonomy" id="52691"/>
    <lineage>
        <taxon>Bacteria</taxon>
        <taxon>Bacillati</taxon>
        <taxon>Bacillota</taxon>
        <taxon>Clostridia</taxon>
        <taxon>Eubacteriales</taxon>
        <taxon>Eubacteriaceae</taxon>
        <taxon>Acetobacterium</taxon>
    </lineage>
</organism>
<dbReference type="Gene3D" id="3.60.15.10">
    <property type="entry name" value="Ribonuclease Z/Hydroxyacylglutathione hydrolase-like"/>
    <property type="match status" value="1"/>
</dbReference>
<accession>A0ABR6WRY2</accession>
<proteinExistence type="predicted"/>
<name>A0ABR6WRY2_9FIRM</name>
<protein>
    <submittedName>
        <fullName evidence="2">MBL fold metallo-hydrolase</fullName>
    </submittedName>
</protein>
<keyword evidence="3" id="KW-1185">Reference proteome</keyword>
<comment type="caution">
    <text evidence="2">The sequence shown here is derived from an EMBL/GenBank/DDBJ whole genome shotgun (WGS) entry which is preliminary data.</text>
</comment>
<dbReference type="EMBL" id="WJBC01000002">
    <property type="protein sequence ID" value="MBC3803297.1"/>
    <property type="molecule type" value="Genomic_DNA"/>
</dbReference>
<dbReference type="SUPFAM" id="SSF56281">
    <property type="entry name" value="Metallo-hydrolase/oxidoreductase"/>
    <property type="match status" value="1"/>
</dbReference>
<dbReference type="PANTHER" id="PTHR46018">
    <property type="entry name" value="ZINC PHOSPHODIESTERASE ELAC PROTEIN 1"/>
    <property type="match status" value="1"/>
</dbReference>
<keyword evidence="1" id="KW-0378">Hydrolase</keyword>
<dbReference type="InterPro" id="IPR036866">
    <property type="entry name" value="RibonucZ/Hydroxyglut_hydro"/>
</dbReference>
<evidence type="ECO:0000313" key="3">
    <source>
        <dbReference type="Proteomes" id="UP000603234"/>
    </source>
</evidence>
<evidence type="ECO:0000256" key="1">
    <source>
        <dbReference type="ARBA" id="ARBA00022759"/>
    </source>
</evidence>
<gene>
    <name evidence="2" type="ORF">GH808_02405</name>
</gene>
<evidence type="ECO:0000313" key="2">
    <source>
        <dbReference type="EMBL" id="MBC3803297.1"/>
    </source>
</evidence>
<dbReference type="PANTHER" id="PTHR46018:SF2">
    <property type="entry name" value="ZINC PHOSPHODIESTERASE ELAC PROTEIN 1"/>
    <property type="match status" value="1"/>
</dbReference>
<dbReference type="Proteomes" id="UP000603234">
    <property type="component" value="Unassembled WGS sequence"/>
</dbReference>
<keyword evidence="1" id="KW-0255">Endonuclease</keyword>